<name>A0A4Y2EJG5_ARAVE</name>
<sequence length="176" mass="19789">MEKPNKQHRREKVSVAFLPGLLSGFSDDEIMKIGIMQIRRKKFPKESKVAMTFGSGNITGMFRKLLWMRSKAGIPHLSITGTTVMVAGTGDRWNLSETGRRTFLFAPQVSINRASFNSRTNQFVTGYGPFVTYLHRFGLCSQDRCVCGAKGDPNHYATVCPVTKPFHLMKPNDENL</sequence>
<dbReference type="EMBL" id="BGPR01000601">
    <property type="protein sequence ID" value="GBM28045.1"/>
    <property type="molecule type" value="Genomic_DNA"/>
</dbReference>
<keyword evidence="2" id="KW-1185">Reference proteome</keyword>
<evidence type="ECO:0000313" key="2">
    <source>
        <dbReference type="Proteomes" id="UP000499080"/>
    </source>
</evidence>
<organism evidence="1 2">
    <name type="scientific">Araneus ventricosus</name>
    <name type="common">Orbweaver spider</name>
    <name type="synonym">Epeira ventricosa</name>
    <dbReference type="NCBI Taxonomy" id="182803"/>
    <lineage>
        <taxon>Eukaryota</taxon>
        <taxon>Metazoa</taxon>
        <taxon>Ecdysozoa</taxon>
        <taxon>Arthropoda</taxon>
        <taxon>Chelicerata</taxon>
        <taxon>Arachnida</taxon>
        <taxon>Araneae</taxon>
        <taxon>Araneomorphae</taxon>
        <taxon>Entelegynae</taxon>
        <taxon>Araneoidea</taxon>
        <taxon>Araneidae</taxon>
        <taxon>Araneus</taxon>
    </lineage>
</organism>
<dbReference type="OrthoDB" id="6437659at2759"/>
<proteinExistence type="predicted"/>
<dbReference type="Proteomes" id="UP000499080">
    <property type="component" value="Unassembled WGS sequence"/>
</dbReference>
<protein>
    <submittedName>
        <fullName evidence="1">Uncharacterized protein</fullName>
    </submittedName>
</protein>
<dbReference type="AlphaFoldDB" id="A0A4Y2EJG5"/>
<comment type="caution">
    <text evidence="1">The sequence shown here is derived from an EMBL/GenBank/DDBJ whole genome shotgun (WGS) entry which is preliminary data.</text>
</comment>
<gene>
    <name evidence="1" type="ORF">AVEN_27434_1</name>
</gene>
<accession>A0A4Y2EJG5</accession>
<evidence type="ECO:0000313" key="1">
    <source>
        <dbReference type="EMBL" id="GBM28045.1"/>
    </source>
</evidence>
<reference evidence="1 2" key="1">
    <citation type="journal article" date="2019" name="Sci. Rep.">
        <title>Orb-weaving spider Araneus ventricosus genome elucidates the spidroin gene catalogue.</title>
        <authorList>
            <person name="Kono N."/>
            <person name="Nakamura H."/>
            <person name="Ohtoshi R."/>
            <person name="Moran D.A.P."/>
            <person name="Shinohara A."/>
            <person name="Yoshida Y."/>
            <person name="Fujiwara M."/>
            <person name="Mori M."/>
            <person name="Tomita M."/>
            <person name="Arakawa K."/>
        </authorList>
    </citation>
    <scope>NUCLEOTIDE SEQUENCE [LARGE SCALE GENOMIC DNA]</scope>
</reference>